<organism evidence="1 2">
    <name type="scientific">Anseongella ginsenosidimutans</name>
    <dbReference type="NCBI Taxonomy" id="496056"/>
    <lineage>
        <taxon>Bacteria</taxon>
        <taxon>Pseudomonadati</taxon>
        <taxon>Bacteroidota</taxon>
        <taxon>Sphingobacteriia</taxon>
        <taxon>Sphingobacteriales</taxon>
        <taxon>Sphingobacteriaceae</taxon>
        <taxon>Anseongella</taxon>
    </lineage>
</organism>
<dbReference type="OrthoDB" id="627554at2"/>
<reference evidence="1 2" key="1">
    <citation type="submission" date="2019-03" db="EMBL/GenBank/DDBJ databases">
        <title>Genomic Encyclopedia of Type Strains, Phase IV (KMG-IV): sequencing the most valuable type-strain genomes for metagenomic binning, comparative biology and taxonomic classification.</title>
        <authorList>
            <person name="Goeker M."/>
        </authorList>
    </citation>
    <scope>NUCLEOTIDE SEQUENCE [LARGE SCALE GENOMIC DNA]</scope>
    <source>
        <strain evidence="1 2">DSM 21100</strain>
    </source>
</reference>
<dbReference type="InterPro" id="IPR018550">
    <property type="entry name" value="Lipid-A_deacylase-rel"/>
</dbReference>
<gene>
    <name evidence="1" type="ORF">EDD80_104229</name>
</gene>
<dbReference type="Gene3D" id="2.40.160.20">
    <property type="match status" value="1"/>
</dbReference>
<dbReference type="EMBL" id="SMAD01000004">
    <property type="protein sequence ID" value="TCS87878.1"/>
    <property type="molecule type" value="Genomic_DNA"/>
</dbReference>
<dbReference type="Proteomes" id="UP000295807">
    <property type="component" value="Unassembled WGS sequence"/>
</dbReference>
<protein>
    <submittedName>
        <fullName evidence="1">Lipid A 3-O-deacylase PagL</fullName>
    </submittedName>
</protein>
<evidence type="ECO:0000313" key="2">
    <source>
        <dbReference type="Proteomes" id="UP000295807"/>
    </source>
</evidence>
<evidence type="ECO:0000313" key="1">
    <source>
        <dbReference type="EMBL" id="TCS87878.1"/>
    </source>
</evidence>
<dbReference type="AlphaFoldDB" id="A0A4V2UTV6"/>
<accession>A0A4V2UTV6</accession>
<comment type="caution">
    <text evidence="1">The sequence shown here is derived from an EMBL/GenBank/DDBJ whole genome shotgun (WGS) entry which is preliminary data.</text>
</comment>
<keyword evidence="2" id="KW-1185">Reference proteome</keyword>
<proteinExistence type="predicted"/>
<sequence>MKPTVLFSVLFLCFSFFQRTVRAQEIPRHSLSFSPVLGTHLLPENDHTFNDPIPGLDIVYGFNLRGKEDAWIQKLRAREFGLALTFRDLNRLDGHLDTSANSFGKAYGISASLEFELAAAGPVHFYLVPSVGLSYISKNYFTHPDNRFIGSHLNQLLKAALQMEVPLGENFSALANFHVLHLSNGGFNIPNSGINTGNISVGIKSRFGPEPYRKTRDNFTPLERNTFEVLAGIGRRGVYESHDGFFKSGLYAGYNYRLNEVLDLKAGLNAVYYYSVFDPQRHRETYQHYGTSYDPWRLGLSLGAAVKMSRFEVKGLFGRYLYYNSFHDIHYYWNSGLSYLFTPHLGLQSTLHMHRFQADFVDLGFIVKL</sequence>
<name>A0A4V2UTV6_9SPHI</name>
<dbReference type="Pfam" id="PF09411">
    <property type="entry name" value="PagL"/>
    <property type="match status" value="1"/>
</dbReference>